<name>A0A6S6WHQ9_9PLEO</name>
<comment type="similarity">
    <text evidence="1">Belongs to the PPP4R2 family.</text>
</comment>
<organism evidence="3 4">
    <name type="scientific">Pyrenophora teres f. teres</name>
    <dbReference type="NCBI Taxonomy" id="97479"/>
    <lineage>
        <taxon>Eukaryota</taxon>
        <taxon>Fungi</taxon>
        <taxon>Dikarya</taxon>
        <taxon>Ascomycota</taxon>
        <taxon>Pezizomycotina</taxon>
        <taxon>Dothideomycetes</taxon>
        <taxon>Pleosporomycetidae</taxon>
        <taxon>Pleosporales</taxon>
        <taxon>Pleosporineae</taxon>
        <taxon>Pleosporaceae</taxon>
        <taxon>Pyrenophora</taxon>
    </lineage>
</organism>
<dbReference type="PANTHER" id="PTHR16487:SF0">
    <property type="entry name" value="PROTEIN PHOSPHATASE 4 REGULATORY SUBUNIT 2-RELATED"/>
    <property type="match status" value="1"/>
</dbReference>
<dbReference type="AlphaFoldDB" id="A0A6S6WHQ9"/>
<feature type="region of interest" description="Disordered" evidence="2">
    <location>
        <begin position="321"/>
        <end position="348"/>
    </location>
</feature>
<evidence type="ECO:0000313" key="4">
    <source>
        <dbReference type="Proteomes" id="UP000472372"/>
    </source>
</evidence>
<sequence>MIKGWIKARQTAWEERLRPPQASSAHQPALGARLSGQRARKPQPKPDIPTSRHPAVPCPPIAALSSRTQPEAMASAESILTTAAEHGSLDSAHWPQTLDYILARLDEVPIVALFPKPPADFNSNPSPTHQTTDLPSRPNTSNALSSQDSHVTDKENAPPATPPRPPVPSFSAANEQHNVPQDITNFYSSIRATLSKNFAKHPPHTIQRLAELVLEPKKRYQYLPPYLRALDRVVSVSSPLTVFPLPQAVLPTAGGLLNGTASTTPQTAPLGSDESLGGALLTPIPWLQNRGQNELISESTEMVDGPNGAGRIETVTVGMLSGGQRPESPTSVAQIASSHPDGETLPSTGPVTQGELLRQEQEAGIVLNNPHTMTTSPTRTTFGEIEGASKIMETIEGEEEVPHARGPEIIGMEDTGPQKQGKLDIEGAIGRPSLHKSPEPVEPAETDAKDQTAKEGAPGKANEATKIAKEGQDVEMKSDD</sequence>
<dbReference type="PANTHER" id="PTHR16487">
    <property type="entry name" value="PPP4R2-RELATED PROTEIN"/>
    <property type="match status" value="1"/>
</dbReference>
<evidence type="ECO:0000313" key="3">
    <source>
        <dbReference type="EMBL" id="CAE7219242.1"/>
    </source>
</evidence>
<accession>A0A6S6WHQ9</accession>
<feature type="compositionally biased region" description="Pro residues" evidence="2">
    <location>
        <begin position="159"/>
        <end position="168"/>
    </location>
</feature>
<feature type="compositionally biased region" description="Polar residues" evidence="2">
    <location>
        <begin position="327"/>
        <end position="337"/>
    </location>
</feature>
<feature type="region of interest" description="Disordered" evidence="2">
    <location>
        <begin position="410"/>
        <end position="480"/>
    </location>
</feature>
<feature type="compositionally biased region" description="Basic and acidic residues" evidence="2">
    <location>
        <begin position="466"/>
        <end position="480"/>
    </location>
</feature>
<feature type="region of interest" description="Disordered" evidence="2">
    <location>
        <begin position="12"/>
        <end position="56"/>
    </location>
</feature>
<proteinExistence type="inferred from homology"/>
<dbReference type="InterPro" id="IPR015267">
    <property type="entry name" value="PPP4R2"/>
</dbReference>
<feature type="compositionally biased region" description="Polar residues" evidence="2">
    <location>
        <begin position="121"/>
        <end position="149"/>
    </location>
</feature>
<dbReference type="GO" id="GO:0005634">
    <property type="term" value="C:nucleus"/>
    <property type="evidence" value="ECO:0007669"/>
    <property type="project" value="TreeGrafter"/>
</dbReference>
<dbReference type="GO" id="GO:0005737">
    <property type="term" value="C:cytoplasm"/>
    <property type="evidence" value="ECO:0007669"/>
    <property type="project" value="TreeGrafter"/>
</dbReference>
<protein>
    <submittedName>
        <fullName evidence="3">Protein phosphatase 4 core regulatory subunit r2 protein</fullName>
    </submittedName>
</protein>
<dbReference type="GO" id="GO:0019888">
    <property type="term" value="F:protein phosphatase regulator activity"/>
    <property type="evidence" value="ECO:0007669"/>
    <property type="project" value="InterPro"/>
</dbReference>
<gene>
    <name evidence="3" type="ORF">PTTW11_11147</name>
</gene>
<dbReference type="GO" id="GO:0030289">
    <property type="term" value="C:protein phosphatase 4 complex"/>
    <property type="evidence" value="ECO:0007669"/>
    <property type="project" value="InterPro"/>
</dbReference>
<dbReference type="Proteomes" id="UP000472372">
    <property type="component" value="Chromosome 12"/>
</dbReference>
<reference evidence="3" key="1">
    <citation type="submission" date="2021-02" db="EMBL/GenBank/DDBJ databases">
        <authorList>
            <person name="Syme A R."/>
            <person name="Syme A R."/>
            <person name="Moolhuijzen P."/>
        </authorList>
    </citation>
    <scope>NUCLEOTIDE SEQUENCE</scope>
    <source>
        <strain evidence="3">W1-1</strain>
    </source>
</reference>
<evidence type="ECO:0000256" key="2">
    <source>
        <dbReference type="SAM" id="MobiDB-lite"/>
    </source>
</evidence>
<dbReference type="Pfam" id="PF09184">
    <property type="entry name" value="PPP4R2"/>
    <property type="match status" value="1"/>
</dbReference>
<evidence type="ECO:0000256" key="1">
    <source>
        <dbReference type="ARBA" id="ARBA00009207"/>
    </source>
</evidence>
<dbReference type="EMBL" id="HG992988">
    <property type="protein sequence ID" value="CAE7219242.1"/>
    <property type="molecule type" value="Genomic_DNA"/>
</dbReference>
<feature type="region of interest" description="Disordered" evidence="2">
    <location>
        <begin position="119"/>
        <end position="173"/>
    </location>
</feature>